<gene>
    <name evidence="2" type="ORF">K7395_12625</name>
</gene>
<evidence type="ECO:0008006" key="4">
    <source>
        <dbReference type="Google" id="ProtNLM"/>
    </source>
</evidence>
<reference evidence="2" key="1">
    <citation type="submission" date="2021-08" db="EMBL/GenBank/DDBJ databases">
        <title>DNA methylation of m4C regulates biosynthesis of daptomycin in Streptomyces roseosporus L30.</title>
        <authorList>
            <person name="Fang J.-L."/>
        </authorList>
    </citation>
    <scope>NUCLEOTIDE SEQUENCE</scope>
    <source>
        <strain evidence="2">L30</strain>
    </source>
</reference>
<dbReference type="Proteomes" id="UP001056079">
    <property type="component" value="Chromosome"/>
</dbReference>
<evidence type="ECO:0000313" key="3">
    <source>
        <dbReference type="Proteomes" id="UP001056079"/>
    </source>
</evidence>
<protein>
    <recommendedName>
        <fullName evidence="4">Secreted protein</fullName>
    </recommendedName>
</protein>
<keyword evidence="3" id="KW-1185">Reference proteome</keyword>
<feature type="compositionally biased region" description="Low complexity" evidence="1">
    <location>
        <begin position="104"/>
        <end position="113"/>
    </location>
</feature>
<name>A0ABY4UT70_STRFL</name>
<sequence length="346" mass="33908">MTATAAARAAVDPRPARGTAGRRAVQVVLFLGGLLALGLLAGGRAEAQERPAPGGLTASLADAVPDADQVVDPVAEPVADPVADQVVEPVAASVVEPVDRAVRHQAAQHRAAQPGSVRNATAAPATKPVTEPVGSVASTDPVASTPARVRDARDAAVGGAGEAVDRIAGKARPLVASLPGPPPLLSALPELPELPVPGGAPDSPGAPGAPSPSAPDTGRGAEGPTTPGDTDADAPAERAAGGHDRSIGAPGFAPPVPDRSGTPHAGHAQLTTPTPTFPPTRDRAPFAPCGDLARTAVADAQGPRGGDLHAAPVPGGPYAALVRGAGLPATAAPITDRSGEILEFPG</sequence>
<accession>A0ABY4UT70</accession>
<evidence type="ECO:0000256" key="1">
    <source>
        <dbReference type="SAM" id="MobiDB-lite"/>
    </source>
</evidence>
<evidence type="ECO:0000313" key="2">
    <source>
        <dbReference type="EMBL" id="USC47528.1"/>
    </source>
</evidence>
<feature type="compositionally biased region" description="Low complexity" evidence="1">
    <location>
        <begin position="186"/>
        <end position="206"/>
    </location>
</feature>
<dbReference type="EMBL" id="CP098609">
    <property type="protein sequence ID" value="USC47528.1"/>
    <property type="molecule type" value="Genomic_DNA"/>
</dbReference>
<proteinExistence type="predicted"/>
<dbReference type="RefSeq" id="WP_252096503.1">
    <property type="nucleotide sequence ID" value="NZ_CP098609.1"/>
</dbReference>
<feature type="region of interest" description="Disordered" evidence="1">
    <location>
        <begin position="104"/>
        <end position="154"/>
    </location>
</feature>
<feature type="region of interest" description="Disordered" evidence="1">
    <location>
        <begin position="186"/>
        <end position="288"/>
    </location>
</feature>
<organism evidence="2 3">
    <name type="scientific">Streptomyces filamentosus</name>
    <name type="common">Streptomyces roseosporus</name>
    <dbReference type="NCBI Taxonomy" id="67294"/>
    <lineage>
        <taxon>Bacteria</taxon>
        <taxon>Bacillati</taxon>
        <taxon>Actinomycetota</taxon>
        <taxon>Actinomycetes</taxon>
        <taxon>Kitasatosporales</taxon>
        <taxon>Streptomycetaceae</taxon>
        <taxon>Streptomyces</taxon>
    </lineage>
</organism>